<comment type="caution">
    <text evidence="4">The sequence shown here is derived from an EMBL/GenBank/DDBJ whole genome shotgun (WGS) entry which is preliminary data.</text>
</comment>
<comment type="similarity">
    <text evidence="1">Belongs to the NodU/CmcH family.</text>
</comment>
<dbReference type="InterPro" id="IPR003696">
    <property type="entry name" value="Carbtransf_dom"/>
</dbReference>
<proteinExistence type="inferred from homology"/>
<accession>A0A830E982</accession>
<dbReference type="Pfam" id="PF16861">
    <property type="entry name" value="Carbam_trans_C"/>
    <property type="match status" value="1"/>
</dbReference>
<reference evidence="4" key="1">
    <citation type="journal article" date="2014" name="Int. J. Syst. Evol. Microbiol.">
        <title>Complete genome sequence of Corynebacterium casei LMG S-19264T (=DSM 44701T), isolated from a smear-ripened cheese.</title>
        <authorList>
            <consortium name="US DOE Joint Genome Institute (JGI-PGF)"/>
            <person name="Walter F."/>
            <person name="Albersmeier A."/>
            <person name="Kalinowski J."/>
            <person name="Ruckert C."/>
        </authorList>
    </citation>
    <scope>NUCLEOTIDE SEQUENCE</scope>
    <source>
        <strain evidence="4">JCM 14359</strain>
    </source>
</reference>
<dbReference type="InterPro" id="IPR031730">
    <property type="entry name" value="Carbam_trans_C"/>
</dbReference>
<dbReference type="InterPro" id="IPR038152">
    <property type="entry name" value="Carbam_trans_C_sf"/>
</dbReference>
<name>A0A830E982_9EURY</name>
<feature type="domain" description="Carbamoyltransferase C-terminal" evidence="3">
    <location>
        <begin position="371"/>
        <end position="541"/>
    </location>
</feature>
<keyword evidence="5" id="KW-1185">Reference proteome</keyword>
<dbReference type="SUPFAM" id="SSF53067">
    <property type="entry name" value="Actin-like ATPase domain"/>
    <property type="match status" value="1"/>
</dbReference>
<evidence type="ECO:0000313" key="5">
    <source>
        <dbReference type="Proteomes" id="UP000653099"/>
    </source>
</evidence>
<sequence length="542" mass="61030">MVFAIEEERLNRRKHAVDDFPHKSINACLNYCDISLSDVDKIVLPYVPSLESKIWLPELKRRLFSSKSTPERLRWIERYLEHRAQAHILPTSKVKSELRQIGDSLPPIDNQPHHRCHAASAFHPSGFDEALVFTVDGKGEHDSTVVWHGDEQGLERLRTYTFPNSLGHFYGAVTEYLGYRAFNGEGKIMGLAPYGELNEKIETSLRSAIETGVDYDVTSITEHGIEDGVAQLERLLGRPRNTSRGEFTDWQKDLARVTQHLLEEIVTGIIKQYVNETGIRTVTLSGGVALNCKMNKEIRELDAVNDVFVQPVSHDAGLALGAGFLESSPETVYQITDVYYGQAHNTEVIKSILETNKIDYTRPTQLTQRVAEEIANGQLVGWFQGRTELGPRALGNRSILADPRTKASRDRVNRFVKHREEWRPFAPSILADAAESYFENPAPSPFMIDTFQVRPERASEIEAVLHPADGTTRPQTVSKQQNPKYYQLISDFADITGVPVLLNTSFNDHGEPIVNTPTEALKDFFGMGLDVLVLDEYLVTKS</sequence>
<dbReference type="InterPro" id="IPR051338">
    <property type="entry name" value="NodU/CmcH_Carbamoyltrnsfr"/>
</dbReference>
<dbReference type="InterPro" id="IPR043129">
    <property type="entry name" value="ATPase_NBD"/>
</dbReference>
<feature type="domain" description="Carbamoyltransferase" evidence="2">
    <location>
        <begin position="2"/>
        <end position="322"/>
    </location>
</feature>
<organism evidence="4 5">
    <name type="scientific">Halobellus salinus</name>
    <dbReference type="NCBI Taxonomy" id="931585"/>
    <lineage>
        <taxon>Archaea</taxon>
        <taxon>Methanobacteriati</taxon>
        <taxon>Methanobacteriota</taxon>
        <taxon>Stenosarchaea group</taxon>
        <taxon>Halobacteria</taxon>
        <taxon>Halobacteriales</taxon>
        <taxon>Haloferacaceae</taxon>
        <taxon>Halobellus</taxon>
    </lineage>
</organism>
<dbReference type="Proteomes" id="UP000653099">
    <property type="component" value="Unassembled WGS sequence"/>
</dbReference>
<reference evidence="4" key="2">
    <citation type="submission" date="2020-09" db="EMBL/GenBank/DDBJ databases">
        <authorList>
            <person name="Sun Q."/>
            <person name="Ohkuma M."/>
        </authorList>
    </citation>
    <scope>NUCLEOTIDE SEQUENCE</scope>
    <source>
        <strain evidence="4">JCM 14359</strain>
    </source>
</reference>
<keyword evidence="4" id="KW-0808">Transferase</keyword>
<dbReference type="PANTHER" id="PTHR34847:SF1">
    <property type="entry name" value="NODULATION PROTEIN U"/>
    <property type="match status" value="1"/>
</dbReference>
<dbReference type="AlphaFoldDB" id="A0A830E982"/>
<gene>
    <name evidence="4" type="ORF">GCM10008995_09700</name>
</gene>
<dbReference type="Gene3D" id="3.90.870.20">
    <property type="entry name" value="Carbamoyltransferase, C-terminal domain"/>
    <property type="match status" value="1"/>
</dbReference>
<dbReference type="PANTHER" id="PTHR34847">
    <property type="entry name" value="NODULATION PROTEIN U"/>
    <property type="match status" value="1"/>
</dbReference>
<dbReference type="GO" id="GO:0016740">
    <property type="term" value="F:transferase activity"/>
    <property type="evidence" value="ECO:0007669"/>
    <property type="project" value="UniProtKB-KW"/>
</dbReference>
<dbReference type="Pfam" id="PF02543">
    <property type="entry name" value="Carbam_trans_N"/>
    <property type="match status" value="1"/>
</dbReference>
<dbReference type="Gene3D" id="3.30.420.40">
    <property type="match status" value="2"/>
</dbReference>
<protein>
    <submittedName>
        <fullName evidence="4">Carbamoyltransferase</fullName>
    </submittedName>
</protein>
<dbReference type="CDD" id="cd24098">
    <property type="entry name" value="ASKHA_NBD_TobZ_N"/>
    <property type="match status" value="1"/>
</dbReference>
<dbReference type="EMBL" id="BMOC01000004">
    <property type="protein sequence ID" value="GGJ01973.1"/>
    <property type="molecule type" value="Genomic_DNA"/>
</dbReference>
<evidence type="ECO:0000313" key="4">
    <source>
        <dbReference type="EMBL" id="GGJ01973.1"/>
    </source>
</evidence>
<evidence type="ECO:0000259" key="3">
    <source>
        <dbReference type="Pfam" id="PF16861"/>
    </source>
</evidence>
<evidence type="ECO:0000256" key="1">
    <source>
        <dbReference type="ARBA" id="ARBA00006129"/>
    </source>
</evidence>
<evidence type="ECO:0000259" key="2">
    <source>
        <dbReference type="Pfam" id="PF02543"/>
    </source>
</evidence>